<evidence type="ECO:0000256" key="3">
    <source>
        <dbReference type="ARBA" id="ARBA00022475"/>
    </source>
</evidence>
<keyword evidence="3" id="KW-1003">Cell membrane</keyword>
<dbReference type="GO" id="GO:0006826">
    <property type="term" value="P:iron ion transport"/>
    <property type="evidence" value="ECO:0007669"/>
    <property type="project" value="UniProtKB-KW"/>
</dbReference>
<feature type="domain" description="AAA+ ATPase" evidence="8">
    <location>
        <begin position="39"/>
        <end position="217"/>
    </location>
</feature>
<accession>A0A5C1HZN7</accession>
<evidence type="ECO:0000259" key="8">
    <source>
        <dbReference type="SMART" id="SM00382"/>
    </source>
</evidence>
<dbReference type="PANTHER" id="PTHR42771">
    <property type="entry name" value="IRON(3+)-HYDROXAMATE IMPORT ATP-BINDING PROTEIN FHUC"/>
    <property type="match status" value="1"/>
</dbReference>
<evidence type="ECO:0000256" key="4">
    <source>
        <dbReference type="ARBA" id="ARBA00022496"/>
    </source>
</evidence>
<evidence type="ECO:0000313" key="10">
    <source>
        <dbReference type="Proteomes" id="UP000251402"/>
    </source>
</evidence>
<keyword evidence="7" id="KW-0472">Membrane</keyword>
<dbReference type="PANTHER" id="PTHR42771:SF2">
    <property type="entry name" value="IRON(3+)-HYDROXAMATE IMPORT ATP-BINDING PROTEIN FHUC"/>
    <property type="match status" value="1"/>
</dbReference>
<dbReference type="InterPro" id="IPR003593">
    <property type="entry name" value="AAA+_ATPase"/>
</dbReference>
<dbReference type="InterPro" id="IPR003959">
    <property type="entry name" value="ATPase_AAA_core"/>
</dbReference>
<protein>
    <submittedName>
        <fullName evidence="9">AAA family ATPase</fullName>
    </submittedName>
</protein>
<dbReference type="KEGG" id="mrub:DEO27_014420"/>
<dbReference type="InterPro" id="IPR038729">
    <property type="entry name" value="Rad50/SbcC_AAA"/>
</dbReference>
<organism evidence="9 10">
    <name type="scientific">Mucilaginibacter rubeus</name>
    <dbReference type="NCBI Taxonomy" id="2027860"/>
    <lineage>
        <taxon>Bacteria</taxon>
        <taxon>Pseudomonadati</taxon>
        <taxon>Bacteroidota</taxon>
        <taxon>Sphingobacteriia</taxon>
        <taxon>Sphingobacteriales</taxon>
        <taxon>Sphingobacteriaceae</taxon>
        <taxon>Mucilaginibacter</taxon>
    </lineage>
</organism>
<evidence type="ECO:0000256" key="1">
    <source>
        <dbReference type="ARBA" id="ARBA00004202"/>
    </source>
</evidence>
<evidence type="ECO:0000256" key="6">
    <source>
        <dbReference type="ARBA" id="ARBA00023065"/>
    </source>
</evidence>
<dbReference type="InterPro" id="IPR027417">
    <property type="entry name" value="P-loop_NTPase"/>
</dbReference>
<dbReference type="SMART" id="SM00382">
    <property type="entry name" value="AAA"/>
    <property type="match status" value="1"/>
</dbReference>
<evidence type="ECO:0000256" key="7">
    <source>
        <dbReference type="ARBA" id="ARBA00023136"/>
    </source>
</evidence>
<dbReference type="AlphaFoldDB" id="A0A5C1HZN7"/>
<dbReference type="Pfam" id="PF13304">
    <property type="entry name" value="AAA_21"/>
    <property type="match status" value="1"/>
</dbReference>
<keyword evidence="10" id="KW-1185">Reference proteome</keyword>
<dbReference type="SUPFAM" id="SSF52540">
    <property type="entry name" value="P-loop containing nucleoside triphosphate hydrolases"/>
    <property type="match status" value="1"/>
</dbReference>
<dbReference type="RefSeq" id="WP_112573708.1">
    <property type="nucleotide sequence ID" value="NZ_CP043450.1"/>
</dbReference>
<dbReference type="InterPro" id="IPR051535">
    <property type="entry name" value="Siderophore_ABC-ATPase"/>
</dbReference>
<evidence type="ECO:0000256" key="2">
    <source>
        <dbReference type="ARBA" id="ARBA00022448"/>
    </source>
</evidence>
<dbReference type="GO" id="GO:0006302">
    <property type="term" value="P:double-strand break repair"/>
    <property type="evidence" value="ECO:0007669"/>
    <property type="project" value="InterPro"/>
</dbReference>
<keyword evidence="2" id="KW-0813">Transport</keyword>
<gene>
    <name evidence="9" type="ORF">DEO27_014420</name>
</gene>
<keyword evidence="6" id="KW-0406">Ion transport</keyword>
<dbReference type="OrthoDB" id="9784297at2"/>
<evidence type="ECO:0000313" key="9">
    <source>
        <dbReference type="EMBL" id="QEM11165.1"/>
    </source>
</evidence>
<dbReference type="Proteomes" id="UP000251402">
    <property type="component" value="Chromosome"/>
</dbReference>
<keyword evidence="5" id="KW-0408">Iron</keyword>
<dbReference type="EMBL" id="CP043450">
    <property type="protein sequence ID" value="QEM11165.1"/>
    <property type="molecule type" value="Genomic_DNA"/>
</dbReference>
<reference evidence="9" key="1">
    <citation type="submission" date="2019-08" db="EMBL/GenBank/DDBJ databases">
        <title>Comparative genome analysis confer to the adaptation heavy metal polluted environment.</title>
        <authorList>
            <person name="Li Y."/>
        </authorList>
    </citation>
    <scope>NUCLEOTIDE SEQUENCE [LARGE SCALE GENOMIC DNA]</scope>
    <source>
        <strain evidence="9">P1</strain>
    </source>
</reference>
<keyword evidence="4" id="KW-0410">Iron transport</keyword>
<sequence>MQAKPFLKEIQLKRDMVPSFDTYPFQIPAIRNLHSLKFHPDITFIIGENGSGKSTLIEAIALQMGFSTEGGSKNAQFQTHSNSSQLFNYLTGIKSFKKPTDYFFLRAESYYNLATYMENAYESEKDRAIFERQYGVKSLHECSHGESFMATLTNRLTGNGLYIFDEPEAALSPNRQMAALSLINTVVRENSQFIIATHSPILLAYPGATIYQLDDSGIKRVQYEETEHYMVTRHFLNNHHAEMTRILFGE</sequence>
<dbReference type="CDD" id="cd00267">
    <property type="entry name" value="ABC_ATPase"/>
    <property type="match status" value="1"/>
</dbReference>
<evidence type="ECO:0000256" key="5">
    <source>
        <dbReference type="ARBA" id="ARBA00023004"/>
    </source>
</evidence>
<name>A0A5C1HZN7_9SPHI</name>
<comment type="subcellular location">
    <subcellularLocation>
        <location evidence="1">Cell membrane</location>
        <topology evidence="1">Peripheral membrane protein</topology>
    </subcellularLocation>
</comment>
<dbReference type="Pfam" id="PF13476">
    <property type="entry name" value="AAA_23"/>
    <property type="match status" value="1"/>
</dbReference>
<proteinExistence type="predicted"/>
<dbReference type="Gene3D" id="3.40.50.300">
    <property type="entry name" value="P-loop containing nucleotide triphosphate hydrolases"/>
    <property type="match status" value="2"/>
</dbReference>
<dbReference type="GO" id="GO:0016887">
    <property type="term" value="F:ATP hydrolysis activity"/>
    <property type="evidence" value="ECO:0007669"/>
    <property type="project" value="InterPro"/>
</dbReference>
<dbReference type="GO" id="GO:0005886">
    <property type="term" value="C:plasma membrane"/>
    <property type="evidence" value="ECO:0007669"/>
    <property type="project" value="UniProtKB-SubCell"/>
</dbReference>